<dbReference type="KEGG" id="crq:GCK72_022847"/>
<dbReference type="GeneID" id="9798426"/>
<comment type="caution">
    <text evidence="3">The sequence shown here is derived from an EMBL/GenBank/DDBJ whole genome shotgun (WGS) entry which is preliminary data.</text>
</comment>
<sequence>MKLGYCMPVFLLIFAAAITARPFNNTEFDIEQEGTSDEVERVLIEDVPSNTTMESYEGTADEVERVLIGYEPSNTTMKSYETTTPGYTEFQVKIAQGVMMGIGILLIIGAMMISGPGRMLRGQ</sequence>
<accession>A0A6A5FV24</accession>
<organism evidence="3 4">
    <name type="scientific">Caenorhabditis remanei</name>
    <name type="common">Caenorhabditis vulgaris</name>
    <dbReference type="NCBI Taxonomy" id="31234"/>
    <lineage>
        <taxon>Eukaryota</taxon>
        <taxon>Metazoa</taxon>
        <taxon>Ecdysozoa</taxon>
        <taxon>Nematoda</taxon>
        <taxon>Chromadorea</taxon>
        <taxon>Rhabditida</taxon>
        <taxon>Rhabditina</taxon>
        <taxon>Rhabditomorpha</taxon>
        <taxon>Rhabditoidea</taxon>
        <taxon>Rhabditidae</taxon>
        <taxon>Peloderinae</taxon>
        <taxon>Caenorhabditis</taxon>
    </lineage>
</organism>
<feature type="chain" id="PRO_5025652687" evidence="2">
    <location>
        <begin position="21"/>
        <end position="123"/>
    </location>
</feature>
<evidence type="ECO:0000256" key="1">
    <source>
        <dbReference type="SAM" id="Phobius"/>
    </source>
</evidence>
<gene>
    <name evidence="3" type="ORF">GCK72_022847</name>
</gene>
<name>A0A6A5FV24_CAERE</name>
<keyword evidence="1" id="KW-0472">Membrane</keyword>
<dbReference type="CTD" id="9798426"/>
<reference evidence="3 4" key="1">
    <citation type="submission" date="2019-12" db="EMBL/GenBank/DDBJ databases">
        <title>Chromosome-level assembly of the Caenorhabditis remanei genome.</title>
        <authorList>
            <person name="Teterina A.A."/>
            <person name="Willis J.H."/>
            <person name="Phillips P.C."/>
        </authorList>
    </citation>
    <scope>NUCLEOTIDE SEQUENCE [LARGE SCALE GENOMIC DNA]</scope>
    <source>
        <strain evidence="3 4">PX506</strain>
        <tissue evidence="3">Whole organism</tissue>
    </source>
</reference>
<protein>
    <submittedName>
        <fullName evidence="3">Uncharacterized protein</fullName>
    </submittedName>
</protein>
<evidence type="ECO:0000256" key="2">
    <source>
        <dbReference type="SAM" id="SignalP"/>
    </source>
</evidence>
<feature type="transmembrane region" description="Helical" evidence="1">
    <location>
        <begin position="94"/>
        <end position="113"/>
    </location>
</feature>
<keyword evidence="1" id="KW-1133">Transmembrane helix</keyword>
<dbReference type="AlphaFoldDB" id="A0A6A5FV24"/>
<keyword evidence="1" id="KW-0812">Transmembrane</keyword>
<evidence type="ECO:0000313" key="4">
    <source>
        <dbReference type="Proteomes" id="UP000483820"/>
    </source>
</evidence>
<dbReference type="EMBL" id="WUAV01000006">
    <property type="protein sequence ID" value="KAF1746393.1"/>
    <property type="molecule type" value="Genomic_DNA"/>
</dbReference>
<evidence type="ECO:0000313" key="3">
    <source>
        <dbReference type="EMBL" id="KAF1746393.1"/>
    </source>
</evidence>
<dbReference type="RefSeq" id="XP_003102993.2">
    <property type="nucleotide sequence ID" value="XM_003102945.2"/>
</dbReference>
<feature type="signal peptide" evidence="2">
    <location>
        <begin position="1"/>
        <end position="20"/>
    </location>
</feature>
<dbReference type="Proteomes" id="UP000483820">
    <property type="component" value="Chromosome X"/>
</dbReference>
<proteinExistence type="predicted"/>
<keyword evidence="2" id="KW-0732">Signal</keyword>